<dbReference type="EMBL" id="CAAHFG010000002">
    <property type="protein sequence ID" value="VGO15229.1"/>
    <property type="molecule type" value="Genomic_DNA"/>
</dbReference>
<keyword evidence="1" id="KW-0479">Metal-binding</keyword>
<dbReference type="InterPro" id="IPR048647">
    <property type="entry name" value="RlmA_N"/>
</dbReference>
<reference evidence="5 6" key="1">
    <citation type="submission" date="2019-04" db="EMBL/GenBank/DDBJ databases">
        <authorList>
            <person name="Van Vliet M D."/>
        </authorList>
    </citation>
    <scope>NUCLEOTIDE SEQUENCE [LARGE SCALE GENOMIC DNA]</scope>
    <source>
        <strain evidence="5 6">F1</strain>
    </source>
</reference>
<dbReference type="PANTHER" id="PTHR42912">
    <property type="entry name" value="METHYLTRANSFERASE"/>
    <property type="match status" value="1"/>
</dbReference>
<protein>
    <submittedName>
        <fullName evidence="5">23S rRNA (Guanine(745)-N(1))-methyltransferase</fullName>
    </submittedName>
</protein>
<feature type="domain" description="23S rRNA (guanine(745)-N(1))-methyltransferase N-terminal" evidence="4">
    <location>
        <begin position="10"/>
        <end position="52"/>
    </location>
</feature>
<keyword evidence="1" id="KW-0862">Zinc</keyword>
<dbReference type="RefSeq" id="WP_136080813.1">
    <property type="nucleotide sequence ID" value="NZ_CAAHFG010000002.1"/>
</dbReference>
<evidence type="ECO:0000256" key="1">
    <source>
        <dbReference type="PIRSR" id="PIRSR018249-1"/>
    </source>
</evidence>
<feature type="binding site" evidence="2">
    <location>
        <position position="188"/>
    </location>
    <ligand>
        <name>S-adenosyl-L-methionine</name>
        <dbReference type="ChEBI" id="CHEBI:59789"/>
    </ligand>
</feature>
<dbReference type="Proteomes" id="UP000366872">
    <property type="component" value="Unassembled WGS sequence"/>
</dbReference>
<dbReference type="GO" id="GO:0032259">
    <property type="term" value="P:methylation"/>
    <property type="evidence" value="ECO:0007669"/>
    <property type="project" value="UniProtKB-KW"/>
</dbReference>
<dbReference type="PIRSF" id="PIRSF018249">
    <property type="entry name" value="MyrA_prd"/>
    <property type="match status" value="1"/>
</dbReference>
<feature type="binding site" evidence="1">
    <location>
        <position position="11"/>
    </location>
    <ligand>
        <name>Zn(2+)</name>
        <dbReference type="ChEBI" id="CHEBI:29105"/>
    </ligand>
</feature>
<name>A0A6C2U5V2_PONDE</name>
<dbReference type="AlphaFoldDB" id="A0A6C2U5V2"/>
<feature type="binding site" evidence="1">
    <location>
        <position position="31"/>
    </location>
    <ligand>
        <name>Zn(2+)</name>
        <dbReference type="ChEBI" id="CHEBI:29105"/>
    </ligand>
</feature>
<sequence length="279" mass="30199">MSPPLPSPLLCPVCSAPLVAAEKTYGCANGHPFNIAKEGYINLLLSHQRKSKNPGDDADMVMARRRFFDSGAFAPLSNLLCGLAIFNRPEALSVLDCGCGEGHLLGALSEAHDGFFLGADISKKAVQVASRRHKQATWIVANGMRELPIADASMDVVISILAPRNMAEFNRILKPDGTLLIGVPGPNHLAELRQQLQFSSGDFKEKADEAAAKCAPYFIETQREQLAYGTVLSREQIADLIQMTPIFWRSGPEAKAAVMQLDELAITISVTLLAMNRPG</sequence>
<dbReference type="CDD" id="cd02440">
    <property type="entry name" value="AdoMet_MTases"/>
    <property type="match status" value="1"/>
</dbReference>
<dbReference type="PANTHER" id="PTHR42912:SF45">
    <property type="entry name" value="23S RRNA (GUANINE(745)-N(1))-METHYLTRANSFERASE"/>
    <property type="match status" value="1"/>
</dbReference>
<dbReference type="InterPro" id="IPR041698">
    <property type="entry name" value="Methyltransf_25"/>
</dbReference>
<proteinExistence type="predicted"/>
<dbReference type="InterPro" id="IPR029063">
    <property type="entry name" value="SAM-dependent_MTases_sf"/>
</dbReference>
<evidence type="ECO:0000313" key="5">
    <source>
        <dbReference type="EMBL" id="VGO15229.1"/>
    </source>
</evidence>
<keyword evidence="2" id="KW-0949">S-adenosyl-L-methionine</keyword>
<keyword evidence="5" id="KW-0489">Methyltransferase</keyword>
<keyword evidence="6" id="KW-1185">Reference proteome</keyword>
<evidence type="ECO:0000313" key="6">
    <source>
        <dbReference type="Proteomes" id="UP000366872"/>
    </source>
</evidence>
<feature type="binding site" evidence="1">
    <location>
        <position position="27"/>
    </location>
    <ligand>
        <name>Zn(2+)</name>
        <dbReference type="ChEBI" id="CHEBI:29105"/>
    </ligand>
</feature>
<organism evidence="5 6">
    <name type="scientific">Pontiella desulfatans</name>
    <dbReference type="NCBI Taxonomy" id="2750659"/>
    <lineage>
        <taxon>Bacteria</taxon>
        <taxon>Pseudomonadati</taxon>
        <taxon>Kiritimatiellota</taxon>
        <taxon>Kiritimatiellia</taxon>
        <taxon>Kiritimatiellales</taxon>
        <taxon>Pontiellaceae</taxon>
        <taxon>Pontiella</taxon>
    </lineage>
</organism>
<dbReference type="GO" id="GO:0046872">
    <property type="term" value="F:metal ion binding"/>
    <property type="evidence" value="ECO:0007669"/>
    <property type="project" value="UniProtKB-KW"/>
</dbReference>
<dbReference type="InterPro" id="IPR050508">
    <property type="entry name" value="Methyltransf_Superfamily"/>
</dbReference>
<dbReference type="InterPro" id="IPR016718">
    <property type="entry name" value="rRNA_m1G-MeTrfase_A_prd"/>
</dbReference>
<dbReference type="SUPFAM" id="SSF53335">
    <property type="entry name" value="S-adenosyl-L-methionine-dependent methyltransferases"/>
    <property type="match status" value="1"/>
</dbReference>
<dbReference type="GO" id="GO:0008168">
    <property type="term" value="F:methyltransferase activity"/>
    <property type="evidence" value="ECO:0007669"/>
    <property type="project" value="UniProtKB-KW"/>
</dbReference>
<gene>
    <name evidence="5" type="primary">rlmA</name>
    <name evidence="5" type="ORF">PDESU_03811</name>
</gene>
<keyword evidence="5" id="KW-0808">Transferase</keyword>
<evidence type="ECO:0000256" key="2">
    <source>
        <dbReference type="PIRSR" id="PIRSR018249-2"/>
    </source>
</evidence>
<feature type="domain" description="Methyltransferase" evidence="3">
    <location>
        <begin position="94"/>
        <end position="177"/>
    </location>
</feature>
<feature type="binding site" evidence="2">
    <location>
        <position position="73"/>
    </location>
    <ligand>
        <name>S-adenosyl-L-methionine</name>
        <dbReference type="ChEBI" id="CHEBI:59789"/>
    </ligand>
</feature>
<feature type="binding site" evidence="1">
    <location>
        <position position="14"/>
    </location>
    <ligand>
        <name>Zn(2+)</name>
        <dbReference type="ChEBI" id="CHEBI:29105"/>
    </ligand>
</feature>
<dbReference type="Gene3D" id="3.40.50.150">
    <property type="entry name" value="Vaccinia Virus protein VP39"/>
    <property type="match status" value="1"/>
</dbReference>
<feature type="binding site" evidence="2">
    <location>
        <begin position="101"/>
        <end position="102"/>
    </location>
    <ligand>
        <name>S-adenosyl-L-methionine</name>
        <dbReference type="ChEBI" id="CHEBI:59789"/>
    </ligand>
</feature>
<accession>A0A6C2U5V2</accession>
<dbReference type="Pfam" id="PF21302">
    <property type="entry name" value="Zn_ribbon_RlmA"/>
    <property type="match status" value="1"/>
</dbReference>
<evidence type="ECO:0000259" key="4">
    <source>
        <dbReference type="Pfam" id="PF21302"/>
    </source>
</evidence>
<evidence type="ECO:0000259" key="3">
    <source>
        <dbReference type="Pfam" id="PF13649"/>
    </source>
</evidence>
<dbReference type="Pfam" id="PF13649">
    <property type="entry name" value="Methyltransf_25"/>
    <property type="match status" value="1"/>
</dbReference>